<dbReference type="SUPFAM" id="SSF55811">
    <property type="entry name" value="Nudix"/>
    <property type="match status" value="1"/>
</dbReference>
<dbReference type="Proteomes" id="UP000593594">
    <property type="component" value="Chromosome"/>
</dbReference>
<keyword evidence="9" id="KW-1185">Reference proteome</keyword>
<evidence type="ECO:0000313" key="8">
    <source>
        <dbReference type="EMBL" id="QPC41613.1"/>
    </source>
</evidence>
<comment type="cofactor">
    <cofactor evidence="1">
        <name>Mn(2+)</name>
        <dbReference type="ChEBI" id="CHEBI:29035"/>
    </cofactor>
</comment>
<dbReference type="PANTHER" id="PTHR12318:SF0">
    <property type="entry name" value="ACYL-COENZYME A DIPHOSPHATASE NUDT19"/>
    <property type="match status" value="1"/>
</dbReference>
<comment type="cofactor">
    <cofactor evidence="2">
        <name>Mg(2+)</name>
        <dbReference type="ChEBI" id="CHEBI:18420"/>
    </cofactor>
</comment>
<accession>A0A7S8C1F4</accession>
<dbReference type="InterPro" id="IPR000086">
    <property type="entry name" value="NUDIX_hydrolase_dom"/>
</dbReference>
<dbReference type="GO" id="GO:0046872">
    <property type="term" value="F:metal ion binding"/>
    <property type="evidence" value="ECO:0007669"/>
    <property type="project" value="UniProtKB-KW"/>
</dbReference>
<evidence type="ECO:0000256" key="3">
    <source>
        <dbReference type="ARBA" id="ARBA00022723"/>
    </source>
</evidence>
<keyword evidence="6" id="KW-0464">Manganese</keyword>
<evidence type="ECO:0000256" key="6">
    <source>
        <dbReference type="ARBA" id="ARBA00023211"/>
    </source>
</evidence>
<evidence type="ECO:0000256" key="4">
    <source>
        <dbReference type="ARBA" id="ARBA00022801"/>
    </source>
</evidence>
<feature type="domain" description="Nudix hydrolase" evidence="7">
    <location>
        <begin position="17"/>
        <end position="214"/>
    </location>
</feature>
<keyword evidence="3" id="KW-0479">Metal-binding</keyword>
<dbReference type="EMBL" id="CP058214">
    <property type="protein sequence ID" value="QPC41613.1"/>
    <property type="molecule type" value="Genomic_DNA"/>
</dbReference>
<dbReference type="CDD" id="cd18870">
    <property type="entry name" value="NUDIX_AcylCoAdiphos_Nudt19"/>
    <property type="match status" value="1"/>
</dbReference>
<dbReference type="Gene3D" id="3.90.79.10">
    <property type="entry name" value="Nucleoside Triphosphate Pyrophosphohydrolase"/>
    <property type="match status" value="1"/>
</dbReference>
<evidence type="ECO:0000313" key="9">
    <source>
        <dbReference type="Proteomes" id="UP000593594"/>
    </source>
</evidence>
<dbReference type="GO" id="GO:0016818">
    <property type="term" value="F:hydrolase activity, acting on acid anhydrides, in phosphorus-containing anhydrides"/>
    <property type="evidence" value="ECO:0007669"/>
    <property type="project" value="InterPro"/>
</dbReference>
<evidence type="ECO:0000256" key="1">
    <source>
        <dbReference type="ARBA" id="ARBA00001936"/>
    </source>
</evidence>
<evidence type="ECO:0000256" key="2">
    <source>
        <dbReference type="ARBA" id="ARBA00001946"/>
    </source>
</evidence>
<keyword evidence="5" id="KW-0460">Magnesium</keyword>
<dbReference type="InterPro" id="IPR015797">
    <property type="entry name" value="NUDIX_hydrolase-like_dom_sf"/>
</dbReference>
<dbReference type="PROSITE" id="PS51462">
    <property type="entry name" value="NUDIX"/>
    <property type="match status" value="1"/>
</dbReference>
<protein>
    <submittedName>
        <fullName evidence="8">NUDIX domain-containing protein</fullName>
    </submittedName>
</protein>
<reference evidence="8 9" key="1">
    <citation type="submission" date="2020-06" db="EMBL/GenBank/DDBJ databases">
        <title>Genome sequence of 2 isolates from Red Sea Mangroves.</title>
        <authorList>
            <person name="Sefrji F."/>
            <person name="Michoud G."/>
            <person name="Merlino G."/>
            <person name="Daffonchio D."/>
        </authorList>
    </citation>
    <scope>NUCLEOTIDE SEQUENCE [LARGE SCALE GENOMIC DNA]</scope>
    <source>
        <strain evidence="8 9">R1DC25</strain>
    </source>
</reference>
<dbReference type="RefSeq" id="WP_213162833.1">
    <property type="nucleotide sequence ID" value="NZ_CP058214.1"/>
</dbReference>
<organism evidence="8 9">
    <name type="scientific">Kaustia mangrovi</name>
    <dbReference type="NCBI Taxonomy" id="2593653"/>
    <lineage>
        <taxon>Bacteria</taxon>
        <taxon>Pseudomonadati</taxon>
        <taxon>Pseudomonadota</taxon>
        <taxon>Alphaproteobacteria</taxon>
        <taxon>Hyphomicrobiales</taxon>
        <taxon>Parvibaculaceae</taxon>
        <taxon>Kaustia</taxon>
    </lineage>
</organism>
<dbReference type="KEGG" id="kmn:HW532_02055"/>
<dbReference type="InterPro" id="IPR039121">
    <property type="entry name" value="NUDT19"/>
</dbReference>
<dbReference type="PANTHER" id="PTHR12318">
    <property type="entry name" value="TESTOSTERONE-REGULATED PROTEIN RP2"/>
    <property type="match status" value="1"/>
</dbReference>
<gene>
    <name evidence="8" type="ORF">HW532_02055</name>
</gene>
<sequence length="241" mass="26922">MPATDSAPERHAAAVRPRDAATLIIVRNDAAEPRILMGKRHAGHRFMPNLFVFPGGRVDPADCRVAPAEPLHPEVERKLMARMRGPASPLRARGLAMAAIRETFEETGFVIGRPTDRPGHSRSAGWAPYLETGHRPDLAPLRYLARAITPPGGPKRFDTRFFVVDARHVANLECPVETDSDELLDRHWLSIADTERLELPAITRKILSLLEQALDRPRGMTPDAPVTFQYVRARKWVVDTL</sequence>
<dbReference type="AlphaFoldDB" id="A0A7S8C1F4"/>
<proteinExistence type="predicted"/>
<name>A0A7S8C1F4_9HYPH</name>
<evidence type="ECO:0000256" key="5">
    <source>
        <dbReference type="ARBA" id="ARBA00022842"/>
    </source>
</evidence>
<evidence type="ECO:0000259" key="7">
    <source>
        <dbReference type="PROSITE" id="PS51462"/>
    </source>
</evidence>
<keyword evidence="4" id="KW-0378">Hydrolase</keyword>